<keyword evidence="3" id="KW-0663">Pyridoxal phosphate</keyword>
<keyword evidence="8" id="KW-1185">Reference proteome</keyword>
<proteinExistence type="inferred from homology"/>
<dbReference type="GO" id="GO:0030170">
    <property type="term" value="F:pyridoxal phosphate binding"/>
    <property type="evidence" value="ECO:0007669"/>
    <property type="project" value="InterPro"/>
</dbReference>
<dbReference type="OrthoDB" id="3224382at2"/>
<evidence type="ECO:0000256" key="2">
    <source>
        <dbReference type="ARBA" id="ARBA00012224"/>
    </source>
</evidence>
<dbReference type="GO" id="GO:0047804">
    <property type="term" value="F:cysteine-S-conjugate beta-lyase activity"/>
    <property type="evidence" value="ECO:0007669"/>
    <property type="project" value="UniProtKB-EC"/>
</dbReference>
<name>A0A1G8AQM1_9VIBR</name>
<gene>
    <name evidence="7" type="ORF">SAMN04488136_11174</name>
</gene>
<protein>
    <recommendedName>
        <fullName evidence="2">cysteine-S-conjugate beta-lyase</fullName>
        <ecNumber evidence="2">4.4.1.13</ecNumber>
    </recommendedName>
</protein>
<feature type="domain" description="Aminotransferase class I/classII large" evidence="6">
    <location>
        <begin position="35"/>
        <end position="381"/>
    </location>
</feature>
<evidence type="ECO:0000256" key="1">
    <source>
        <dbReference type="ARBA" id="ARBA00001933"/>
    </source>
</evidence>
<dbReference type="AlphaFoldDB" id="A0A1G8AQM1"/>
<dbReference type="EMBL" id="FNDD01000011">
    <property type="protein sequence ID" value="SDH23258.1"/>
    <property type="molecule type" value="Genomic_DNA"/>
</dbReference>
<sequence>MADFDFDQVVERRGSGSVKWDINSDSNMLPMWVADMDFKTAPVIVEALARRVEHGVFGYTHVADEYYAALSDWFEQRHGFAIAREWVIYTSGVVPALSAILKALTKPGDGVIVQTPAYNCFFSSIRNTGCRLIESPLRNTNGYYEMNFELLEQQASREDVTAMILCNPHNPVGRAWREDELRKVGEICFRHQVTVISDEIHCDLVFPGQHHQVFAALGEEFLQNSVTCHSPSKSFNIAGLQIANIIAANSSIRQRVDRAINVHEVCDVNPFGVTALIAAYTQGAPWLDALREYLHANYLYVEQFLSQYLPELKLTQQQATYLAWIDCRALKTTSHQISEQLKQQAHLHICEGTLYGEFGEGYIRLNMACPRSVLHDGLERLKRVLS</sequence>
<comment type="cofactor">
    <cofactor evidence="1">
        <name>pyridoxal 5'-phosphate</name>
        <dbReference type="ChEBI" id="CHEBI:597326"/>
    </cofactor>
</comment>
<dbReference type="SUPFAM" id="SSF53383">
    <property type="entry name" value="PLP-dependent transferases"/>
    <property type="match status" value="1"/>
</dbReference>
<dbReference type="InterPro" id="IPR027619">
    <property type="entry name" value="C-S_lyase_PatB-like"/>
</dbReference>
<dbReference type="PANTHER" id="PTHR43525">
    <property type="entry name" value="PROTEIN MALY"/>
    <property type="match status" value="1"/>
</dbReference>
<dbReference type="RefSeq" id="WP_093273460.1">
    <property type="nucleotide sequence ID" value="NZ_FNDD01000011.1"/>
</dbReference>
<reference evidence="7 8" key="1">
    <citation type="submission" date="2016-10" db="EMBL/GenBank/DDBJ databases">
        <authorList>
            <person name="de Groot N.N."/>
        </authorList>
    </citation>
    <scope>NUCLEOTIDE SEQUENCE [LARGE SCALE GENOMIC DNA]</scope>
    <source>
        <strain evidence="7 8">CGMCC 1.10228</strain>
    </source>
</reference>
<evidence type="ECO:0000259" key="6">
    <source>
        <dbReference type="Pfam" id="PF00155"/>
    </source>
</evidence>
<dbReference type="STRING" id="861298.SAMN04488136_11174"/>
<evidence type="ECO:0000313" key="7">
    <source>
        <dbReference type="EMBL" id="SDH23258.1"/>
    </source>
</evidence>
<dbReference type="InterPro" id="IPR015422">
    <property type="entry name" value="PyrdxlP-dep_Trfase_small"/>
</dbReference>
<dbReference type="Gene3D" id="3.40.640.10">
    <property type="entry name" value="Type I PLP-dependent aspartate aminotransferase-like (Major domain)"/>
    <property type="match status" value="1"/>
</dbReference>
<organism evidence="7 8">
    <name type="scientific">Vibrio xiamenensis</name>
    <dbReference type="NCBI Taxonomy" id="861298"/>
    <lineage>
        <taxon>Bacteria</taxon>
        <taxon>Pseudomonadati</taxon>
        <taxon>Pseudomonadota</taxon>
        <taxon>Gammaproteobacteria</taxon>
        <taxon>Vibrionales</taxon>
        <taxon>Vibrionaceae</taxon>
        <taxon>Vibrio</taxon>
    </lineage>
</organism>
<accession>A0A1G8AQM1</accession>
<evidence type="ECO:0000313" key="8">
    <source>
        <dbReference type="Proteomes" id="UP000198854"/>
    </source>
</evidence>
<dbReference type="InterPro" id="IPR004839">
    <property type="entry name" value="Aminotransferase_I/II_large"/>
</dbReference>
<dbReference type="InterPro" id="IPR015424">
    <property type="entry name" value="PyrdxlP-dep_Trfase"/>
</dbReference>
<evidence type="ECO:0000256" key="4">
    <source>
        <dbReference type="ARBA" id="ARBA00023239"/>
    </source>
</evidence>
<dbReference type="Pfam" id="PF00155">
    <property type="entry name" value="Aminotran_1_2"/>
    <property type="match status" value="1"/>
</dbReference>
<dbReference type="PANTHER" id="PTHR43525:SF1">
    <property type="entry name" value="PROTEIN MALY"/>
    <property type="match status" value="1"/>
</dbReference>
<evidence type="ECO:0000256" key="5">
    <source>
        <dbReference type="ARBA" id="ARBA00037974"/>
    </source>
</evidence>
<evidence type="ECO:0000256" key="3">
    <source>
        <dbReference type="ARBA" id="ARBA00022898"/>
    </source>
</evidence>
<dbReference type="NCBIfam" id="TIGR04350">
    <property type="entry name" value="C_S_lyase_PatB"/>
    <property type="match status" value="1"/>
</dbReference>
<comment type="similarity">
    <text evidence="5">Belongs to the class-II pyridoxal-phosphate-dependent aminotransferase family. MalY/PatB cystathionine beta-lyase subfamily.</text>
</comment>
<keyword evidence="4 7" id="KW-0456">Lyase</keyword>
<dbReference type="InterPro" id="IPR051798">
    <property type="entry name" value="Class-II_PLP-Dep_Aminotrans"/>
</dbReference>
<dbReference type="InterPro" id="IPR015421">
    <property type="entry name" value="PyrdxlP-dep_Trfase_major"/>
</dbReference>
<dbReference type="Gene3D" id="3.90.1150.10">
    <property type="entry name" value="Aspartate Aminotransferase, domain 1"/>
    <property type="match status" value="1"/>
</dbReference>
<dbReference type="CDD" id="cd00609">
    <property type="entry name" value="AAT_like"/>
    <property type="match status" value="1"/>
</dbReference>
<dbReference type="Proteomes" id="UP000198854">
    <property type="component" value="Unassembled WGS sequence"/>
</dbReference>
<dbReference type="EC" id="4.4.1.13" evidence="2"/>